<dbReference type="GO" id="GO:0016987">
    <property type="term" value="F:sigma factor activity"/>
    <property type="evidence" value="ECO:0007669"/>
    <property type="project" value="UniProtKB-KW"/>
</dbReference>
<dbReference type="InterPro" id="IPR014327">
    <property type="entry name" value="RNA_pol_sigma70_bacteroid"/>
</dbReference>
<evidence type="ECO:0000256" key="2">
    <source>
        <dbReference type="ARBA" id="ARBA00023015"/>
    </source>
</evidence>
<dbReference type="InterPro" id="IPR013324">
    <property type="entry name" value="RNA_pol_sigma_r3/r4-like"/>
</dbReference>
<evidence type="ECO:0000259" key="5">
    <source>
        <dbReference type="Pfam" id="PF04542"/>
    </source>
</evidence>
<dbReference type="PANTHER" id="PTHR43133">
    <property type="entry name" value="RNA POLYMERASE ECF-TYPE SIGMA FACTO"/>
    <property type="match status" value="1"/>
</dbReference>
<keyword evidence="8" id="KW-1185">Reference proteome</keyword>
<comment type="similarity">
    <text evidence="1">Belongs to the sigma-70 factor family. ECF subfamily.</text>
</comment>
<sequence length="186" mass="21388">MDKSLISELKEGSEKAYDALFHKFYGRLCGFAIRFVRDQEIAEEIVAESMVVLWEKRHKFDNMLALKSYLYNTVRNASLDYLKKSGRHTSLDMLDGMEAVVAADFYIVEEEVHATLYQALEALPAKCRRVFELSCIEELKYSEIADDMGISLNTVKSQRARAIQLLRDFLKAHPYAVLLLQILLGR</sequence>
<dbReference type="GO" id="GO:0006352">
    <property type="term" value="P:DNA-templated transcription initiation"/>
    <property type="evidence" value="ECO:0007669"/>
    <property type="project" value="InterPro"/>
</dbReference>
<dbReference type="KEGG" id="pact:CA264_11515"/>
<dbReference type="NCBIfam" id="TIGR02985">
    <property type="entry name" value="Sig70_bacteroi1"/>
    <property type="match status" value="1"/>
</dbReference>
<dbReference type="AlphaFoldDB" id="A0A1X9YT31"/>
<organism evidence="7 8">
    <name type="scientific">Pontibacter actiniarum</name>
    <dbReference type="NCBI Taxonomy" id="323450"/>
    <lineage>
        <taxon>Bacteria</taxon>
        <taxon>Pseudomonadati</taxon>
        <taxon>Bacteroidota</taxon>
        <taxon>Cytophagia</taxon>
        <taxon>Cytophagales</taxon>
        <taxon>Hymenobacteraceae</taxon>
        <taxon>Pontibacter</taxon>
    </lineage>
</organism>
<dbReference type="EMBL" id="CP021235">
    <property type="protein sequence ID" value="ARS36012.1"/>
    <property type="molecule type" value="Genomic_DNA"/>
</dbReference>
<dbReference type="Pfam" id="PF04542">
    <property type="entry name" value="Sigma70_r2"/>
    <property type="match status" value="1"/>
</dbReference>
<dbReference type="CDD" id="cd06171">
    <property type="entry name" value="Sigma70_r4"/>
    <property type="match status" value="1"/>
</dbReference>
<feature type="domain" description="RNA polymerase sigma-70 region 2" evidence="5">
    <location>
        <begin position="20"/>
        <end position="87"/>
    </location>
</feature>
<reference evidence="8" key="1">
    <citation type="submission" date="2017-05" db="EMBL/GenBank/DDBJ databases">
        <authorList>
            <person name="Ray J."/>
            <person name="Price M."/>
            <person name="Deutschbauer A."/>
        </authorList>
    </citation>
    <scope>NUCLEOTIDE SEQUENCE [LARGE SCALE GENOMIC DNA]</scope>
    <source>
        <strain evidence="8">DSM 19842</strain>
    </source>
</reference>
<dbReference type="InterPro" id="IPR013325">
    <property type="entry name" value="RNA_pol_sigma_r2"/>
</dbReference>
<evidence type="ECO:0000313" key="7">
    <source>
        <dbReference type="EMBL" id="ARS36012.1"/>
    </source>
</evidence>
<dbReference type="Gene3D" id="1.10.10.10">
    <property type="entry name" value="Winged helix-like DNA-binding domain superfamily/Winged helix DNA-binding domain"/>
    <property type="match status" value="1"/>
</dbReference>
<evidence type="ECO:0000256" key="4">
    <source>
        <dbReference type="ARBA" id="ARBA00023163"/>
    </source>
</evidence>
<feature type="domain" description="RNA polymerase sigma factor 70 region 4 type 2" evidence="6">
    <location>
        <begin position="115"/>
        <end position="165"/>
    </location>
</feature>
<dbReference type="STRING" id="709015.GCA_000472485_02324"/>
<proteinExistence type="inferred from homology"/>
<dbReference type="Proteomes" id="UP000266292">
    <property type="component" value="Chromosome"/>
</dbReference>
<dbReference type="InterPro" id="IPR013249">
    <property type="entry name" value="RNA_pol_sigma70_r4_t2"/>
</dbReference>
<dbReference type="SUPFAM" id="SSF88946">
    <property type="entry name" value="Sigma2 domain of RNA polymerase sigma factors"/>
    <property type="match status" value="1"/>
</dbReference>
<evidence type="ECO:0000313" key="8">
    <source>
        <dbReference type="Proteomes" id="UP000266292"/>
    </source>
</evidence>
<keyword evidence="3" id="KW-0731">Sigma factor</keyword>
<dbReference type="PANTHER" id="PTHR43133:SF46">
    <property type="entry name" value="RNA POLYMERASE SIGMA-70 FACTOR ECF SUBFAMILY"/>
    <property type="match status" value="1"/>
</dbReference>
<dbReference type="RefSeq" id="WP_025607310.1">
    <property type="nucleotide sequence ID" value="NZ_CP021235.1"/>
</dbReference>
<gene>
    <name evidence="7" type="ORF">CA264_11515</name>
</gene>
<dbReference type="NCBIfam" id="TIGR02937">
    <property type="entry name" value="sigma70-ECF"/>
    <property type="match status" value="1"/>
</dbReference>
<dbReference type="Pfam" id="PF08281">
    <property type="entry name" value="Sigma70_r4_2"/>
    <property type="match status" value="1"/>
</dbReference>
<dbReference type="GO" id="GO:0003677">
    <property type="term" value="F:DNA binding"/>
    <property type="evidence" value="ECO:0007669"/>
    <property type="project" value="InterPro"/>
</dbReference>
<keyword evidence="2" id="KW-0805">Transcription regulation</keyword>
<evidence type="ECO:0000256" key="3">
    <source>
        <dbReference type="ARBA" id="ARBA00023082"/>
    </source>
</evidence>
<evidence type="ECO:0000256" key="1">
    <source>
        <dbReference type="ARBA" id="ARBA00010641"/>
    </source>
</evidence>
<dbReference type="SUPFAM" id="SSF88659">
    <property type="entry name" value="Sigma3 and sigma4 domains of RNA polymerase sigma factors"/>
    <property type="match status" value="1"/>
</dbReference>
<dbReference type="InterPro" id="IPR039425">
    <property type="entry name" value="RNA_pol_sigma-70-like"/>
</dbReference>
<dbReference type="Gene3D" id="1.10.1740.10">
    <property type="match status" value="1"/>
</dbReference>
<dbReference type="InterPro" id="IPR007627">
    <property type="entry name" value="RNA_pol_sigma70_r2"/>
</dbReference>
<dbReference type="OrthoDB" id="1524077at2"/>
<evidence type="ECO:0000259" key="6">
    <source>
        <dbReference type="Pfam" id="PF08281"/>
    </source>
</evidence>
<name>A0A1X9YT31_9BACT</name>
<accession>A0A1X9YT31</accession>
<keyword evidence="4" id="KW-0804">Transcription</keyword>
<dbReference type="InterPro" id="IPR036388">
    <property type="entry name" value="WH-like_DNA-bd_sf"/>
</dbReference>
<dbReference type="InterPro" id="IPR014284">
    <property type="entry name" value="RNA_pol_sigma-70_dom"/>
</dbReference>
<protein>
    <submittedName>
        <fullName evidence="7">RNA polymerase sigma-70 factor</fullName>
    </submittedName>
</protein>